<name>A0A316I2Q9_9GAMM</name>
<evidence type="ECO:0000313" key="2">
    <source>
        <dbReference type="Proteomes" id="UP000245812"/>
    </source>
</evidence>
<dbReference type="EMBL" id="QGHC01000007">
    <property type="protein sequence ID" value="PWK86646.1"/>
    <property type="molecule type" value="Genomic_DNA"/>
</dbReference>
<comment type="caution">
    <text evidence="1">The sequence shown here is derived from an EMBL/GenBank/DDBJ whole genome shotgun (WGS) entry which is preliminary data.</text>
</comment>
<organism evidence="1 2">
    <name type="scientific">Fulvimonas soli</name>
    <dbReference type="NCBI Taxonomy" id="155197"/>
    <lineage>
        <taxon>Bacteria</taxon>
        <taxon>Pseudomonadati</taxon>
        <taxon>Pseudomonadota</taxon>
        <taxon>Gammaproteobacteria</taxon>
        <taxon>Lysobacterales</taxon>
        <taxon>Rhodanobacteraceae</taxon>
        <taxon>Fulvimonas</taxon>
    </lineage>
</organism>
<reference evidence="1 2" key="1">
    <citation type="submission" date="2018-05" db="EMBL/GenBank/DDBJ databases">
        <title>Genomic Encyclopedia of Type Strains, Phase IV (KMG-IV): sequencing the most valuable type-strain genomes for metagenomic binning, comparative biology and taxonomic classification.</title>
        <authorList>
            <person name="Goeker M."/>
        </authorList>
    </citation>
    <scope>NUCLEOTIDE SEQUENCE [LARGE SCALE GENOMIC DNA]</scope>
    <source>
        <strain evidence="1 2">DSM 14263</strain>
    </source>
</reference>
<proteinExistence type="predicted"/>
<dbReference type="AlphaFoldDB" id="A0A316I2Q9"/>
<dbReference type="OrthoDB" id="5955864at2"/>
<dbReference type="Proteomes" id="UP000245812">
    <property type="component" value="Unassembled WGS sequence"/>
</dbReference>
<sequence>MTIAELQLSAAYRLAQRNLGAWLEQGSAGLRQRAFHARSALAPLDPAERARLARWLAWLCVAGRSRGDDALPARLRRLDARLHRAVERALPLLPAGMAPMREPSRMLSA</sequence>
<gene>
    <name evidence="1" type="ORF">C7456_10737</name>
</gene>
<protein>
    <submittedName>
        <fullName evidence="1">Uncharacterized protein</fullName>
    </submittedName>
</protein>
<keyword evidence="2" id="KW-1185">Reference proteome</keyword>
<evidence type="ECO:0000313" key="1">
    <source>
        <dbReference type="EMBL" id="PWK86646.1"/>
    </source>
</evidence>
<accession>A0A316I2Q9</accession>
<dbReference type="RefSeq" id="WP_109723654.1">
    <property type="nucleotide sequence ID" value="NZ_MSZV01000051.1"/>
</dbReference>